<proteinExistence type="predicted"/>
<reference evidence="2" key="2">
    <citation type="submission" date="2018-03" db="EMBL/GenBank/DDBJ databases">
        <title>The Triticum urartu genome reveals the dynamic nature of wheat genome evolution.</title>
        <authorList>
            <person name="Ling H."/>
            <person name="Ma B."/>
            <person name="Shi X."/>
            <person name="Liu H."/>
            <person name="Dong L."/>
            <person name="Sun H."/>
            <person name="Cao Y."/>
            <person name="Gao Q."/>
            <person name="Zheng S."/>
            <person name="Li Y."/>
            <person name="Yu Y."/>
            <person name="Du H."/>
            <person name="Qi M."/>
            <person name="Li Y."/>
            <person name="Yu H."/>
            <person name="Cui Y."/>
            <person name="Wang N."/>
            <person name="Chen C."/>
            <person name="Wu H."/>
            <person name="Zhao Y."/>
            <person name="Zhang J."/>
            <person name="Li Y."/>
            <person name="Zhou W."/>
            <person name="Zhang B."/>
            <person name="Hu W."/>
            <person name="Eijk M."/>
            <person name="Tang J."/>
            <person name="Witsenboer H."/>
            <person name="Zhao S."/>
            <person name="Li Z."/>
            <person name="Zhang A."/>
            <person name="Wang D."/>
            <person name="Liang C."/>
        </authorList>
    </citation>
    <scope>NUCLEOTIDE SEQUENCE [LARGE SCALE GENOMIC DNA]</scope>
    <source>
        <strain evidence="2">cv. G1812</strain>
    </source>
</reference>
<organism evidence="2 3">
    <name type="scientific">Triticum urartu</name>
    <name type="common">Red wild einkorn</name>
    <name type="synonym">Crithodium urartu</name>
    <dbReference type="NCBI Taxonomy" id="4572"/>
    <lineage>
        <taxon>Eukaryota</taxon>
        <taxon>Viridiplantae</taxon>
        <taxon>Streptophyta</taxon>
        <taxon>Embryophyta</taxon>
        <taxon>Tracheophyta</taxon>
        <taxon>Spermatophyta</taxon>
        <taxon>Magnoliopsida</taxon>
        <taxon>Liliopsida</taxon>
        <taxon>Poales</taxon>
        <taxon>Poaceae</taxon>
        <taxon>BOP clade</taxon>
        <taxon>Pooideae</taxon>
        <taxon>Triticodae</taxon>
        <taxon>Triticeae</taxon>
        <taxon>Triticinae</taxon>
        <taxon>Triticum</taxon>
    </lineage>
</organism>
<dbReference type="Gramene" id="TuG1812G0700000537.01.T01">
    <property type="protein sequence ID" value="TuG1812G0700000537.01.T01"/>
    <property type="gene ID" value="TuG1812G0700000537.01"/>
</dbReference>
<dbReference type="AlphaFoldDB" id="A0A8R7V0S7"/>
<sequence>MCLLALVVMTTTSLPSIVEGRIMDTKGTMVGKPPCFVMKRCTLDLCEKQCLAHGYHKGQSDCISFTKNQCCCNRI</sequence>
<reference evidence="3" key="1">
    <citation type="journal article" date="2013" name="Nature">
        <title>Draft genome of the wheat A-genome progenitor Triticum urartu.</title>
        <authorList>
            <person name="Ling H.Q."/>
            <person name="Zhao S."/>
            <person name="Liu D."/>
            <person name="Wang J."/>
            <person name="Sun H."/>
            <person name="Zhang C."/>
            <person name="Fan H."/>
            <person name="Li D."/>
            <person name="Dong L."/>
            <person name="Tao Y."/>
            <person name="Gao C."/>
            <person name="Wu H."/>
            <person name="Li Y."/>
            <person name="Cui Y."/>
            <person name="Guo X."/>
            <person name="Zheng S."/>
            <person name="Wang B."/>
            <person name="Yu K."/>
            <person name="Liang Q."/>
            <person name="Yang W."/>
            <person name="Lou X."/>
            <person name="Chen J."/>
            <person name="Feng M."/>
            <person name="Jian J."/>
            <person name="Zhang X."/>
            <person name="Luo G."/>
            <person name="Jiang Y."/>
            <person name="Liu J."/>
            <person name="Wang Z."/>
            <person name="Sha Y."/>
            <person name="Zhang B."/>
            <person name="Wu H."/>
            <person name="Tang D."/>
            <person name="Shen Q."/>
            <person name="Xue P."/>
            <person name="Zou S."/>
            <person name="Wang X."/>
            <person name="Liu X."/>
            <person name="Wang F."/>
            <person name="Yang Y."/>
            <person name="An X."/>
            <person name="Dong Z."/>
            <person name="Zhang K."/>
            <person name="Zhang X."/>
            <person name="Luo M.C."/>
            <person name="Dvorak J."/>
            <person name="Tong Y."/>
            <person name="Wang J."/>
            <person name="Yang H."/>
            <person name="Li Z."/>
            <person name="Wang D."/>
            <person name="Zhang A."/>
            <person name="Wang J."/>
        </authorList>
    </citation>
    <scope>NUCLEOTIDE SEQUENCE</scope>
    <source>
        <strain evidence="3">cv. G1812</strain>
    </source>
</reference>
<dbReference type="Proteomes" id="UP000015106">
    <property type="component" value="Chromosome 7"/>
</dbReference>
<keyword evidence="3" id="KW-1185">Reference proteome</keyword>
<feature type="chain" id="PRO_5035886498" description="Knottin scorpion toxin-like domain-containing protein" evidence="1">
    <location>
        <begin position="21"/>
        <end position="75"/>
    </location>
</feature>
<accession>A0A8R7V0S7</accession>
<evidence type="ECO:0000313" key="3">
    <source>
        <dbReference type="Proteomes" id="UP000015106"/>
    </source>
</evidence>
<keyword evidence="1" id="KW-0732">Signal</keyword>
<protein>
    <recommendedName>
        <fullName evidence="4">Knottin scorpion toxin-like domain-containing protein</fullName>
    </recommendedName>
</protein>
<dbReference type="EnsemblPlants" id="TuG1812G0700000537.01.T01">
    <property type="protein sequence ID" value="TuG1812G0700000537.01.T01"/>
    <property type="gene ID" value="TuG1812G0700000537.01"/>
</dbReference>
<evidence type="ECO:0008006" key="4">
    <source>
        <dbReference type="Google" id="ProtNLM"/>
    </source>
</evidence>
<reference evidence="2" key="3">
    <citation type="submission" date="2022-06" db="UniProtKB">
        <authorList>
            <consortium name="EnsemblPlants"/>
        </authorList>
    </citation>
    <scope>IDENTIFICATION</scope>
</reference>
<name>A0A8R7V0S7_TRIUA</name>
<feature type="signal peptide" evidence="1">
    <location>
        <begin position="1"/>
        <end position="20"/>
    </location>
</feature>
<evidence type="ECO:0000256" key="1">
    <source>
        <dbReference type="SAM" id="SignalP"/>
    </source>
</evidence>
<evidence type="ECO:0000313" key="2">
    <source>
        <dbReference type="EnsemblPlants" id="TuG1812G0700000537.01.T01"/>
    </source>
</evidence>